<keyword evidence="4" id="KW-1185">Reference proteome</keyword>
<dbReference type="PROSITE" id="PS51257">
    <property type="entry name" value="PROKAR_LIPOPROTEIN"/>
    <property type="match status" value="1"/>
</dbReference>
<accession>A0ABT3ADF6</accession>
<organism evidence="3 4">
    <name type="scientific">Fluctibacter corallii</name>
    <dbReference type="NCBI Taxonomy" id="2984329"/>
    <lineage>
        <taxon>Bacteria</taxon>
        <taxon>Pseudomonadati</taxon>
        <taxon>Pseudomonadota</taxon>
        <taxon>Gammaproteobacteria</taxon>
        <taxon>Alteromonadales</taxon>
        <taxon>Alteromonadaceae</taxon>
        <taxon>Fluctibacter</taxon>
    </lineage>
</organism>
<feature type="compositionally biased region" description="Basic and acidic residues" evidence="1">
    <location>
        <begin position="40"/>
        <end position="70"/>
    </location>
</feature>
<feature type="chain" id="PRO_5047057026" description="Lipoprotein" evidence="2">
    <location>
        <begin position="19"/>
        <end position="158"/>
    </location>
</feature>
<protein>
    <recommendedName>
        <fullName evidence="5">Lipoprotein</fullName>
    </recommendedName>
</protein>
<gene>
    <name evidence="3" type="ORF">OE749_18400</name>
</gene>
<evidence type="ECO:0008006" key="5">
    <source>
        <dbReference type="Google" id="ProtNLM"/>
    </source>
</evidence>
<evidence type="ECO:0000256" key="2">
    <source>
        <dbReference type="SAM" id="SignalP"/>
    </source>
</evidence>
<feature type="signal peptide" evidence="2">
    <location>
        <begin position="1"/>
        <end position="18"/>
    </location>
</feature>
<name>A0ABT3ADF6_9ALTE</name>
<evidence type="ECO:0000313" key="4">
    <source>
        <dbReference type="Proteomes" id="UP001652504"/>
    </source>
</evidence>
<reference evidence="3 4" key="1">
    <citation type="submission" date="2022-10" db="EMBL/GenBank/DDBJ databases">
        <title>Aestuariibacter sp. AA17 isolated from Montipora capitata coral fragment.</title>
        <authorList>
            <person name="Emsley S.A."/>
            <person name="Pfannmuller K.M."/>
            <person name="Loughran R.M."/>
            <person name="Shlafstein M."/>
            <person name="Papke E."/>
            <person name="Saw J.H."/>
            <person name="Ushijima B."/>
            <person name="Videau P."/>
        </authorList>
    </citation>
    <scope>NUCLEOTIDE SEQUENCE [LARGE SCALE GENOMIC DNA]</scope>
    <source>
        <strain evidence="3 4">AA17</strain>
    </source>
</reference>
<evidence type="ECO:0000256" key="1">
    <source>
        <dbReference type="SAM" id="MobiDB-lite"/>
    </source>
</evidence>
<dbReference type="Proteomes" id="UP001652504">
    <property type="component" value="Unassembled WGS sequence"/>
</dbReference>
<proteinExistence type="predicted"/>
<sequence length="158" mass="17407">MQRFNLGAILFLSMGVSACNGTSDTDASKPESTHSNQTAAEKKEAVVMNKPEKPTDSKRPSEKLKEKLRQAELPEVTESGVIVYKSLEGGFWGFDGDSGQKYMPYGIDKQYLRPGLRVKITGLIDDGVMTFQQYGKVLRVQEVTVLDDSKAGHAPNSY</sequence>
<keyword evidence="2" id="KW-0732">Signal</keyword>
<feature type="region of interest" description="Disordered" evidence="1">
    <location>
        <begin position="21"/>
        <end position="70"/>
    </location>
</feature>
<dbReference type="RefSeq" id="WP_263713961.1">
    <property type="nucleotide sequence ID" value="NZ_JAOWKX010000015.1"/>
</dbReference>
<comment type="caution">
    <text evidence="3">The sequence shown here is derived from an EMBL/GenBank/DDBJ whole genome shotgun (WGS) entry which is preliminary data.</text>
</comment>
<dbReference type="EMBL" id="JAOWKX010000015">
    <property type="protein sequence ID" value="MCV2886670.1"/>
    <property type="molecule type" value="Genomic_DNA"/>
</dbReference>
<evidence type="ECO:0000313" key="3">
    <source>
        <dbReference type="EMBL" id="MCV2886670.1"/>
    </source>
</evidence>